<dbReference type="AlphaFoldDB" id="A0A3M7Q9L0"/>
<keyword evidence="3" id="KW-1185">Reference proteome</keyword>
<dbReference type="EMBL" id="REGN01006969">
    <property type="protein sequence ID" value="RNA07661.1"/>
    <property type="molecule type" value="Genomic_DNA"/>
</dbReference>
<evidence type="ECO:0000313" key="3">
    <source>
        <dbReference type="Proteomes" id="UP000276133"/>
    </source>
</evidence>
<protein>
    <submittedName>
        <fullName evidence="2">Uncharacterized protein</fullName>
    </submittedName>
</protein>
<evidence type="ECO:0000256" key="1">
    <source>
        <dbReference type="SAM" id="Coils"/>
    </source>
</evidence>
<dbReference type="Proteomes" id="UP000276133">
    <property type="component" value="Unassembled WGS sequence"/>
</dbReference>
<accession>A0A3M7Q9L0</accession>
<reference evidence="2 3" key="1">
    <citation type="journal article" date="2018" name="Sci. Rep.">
        <title>Genomic signatures of local adaptation to the degree of environmental predictability in rotifers.</title>
        <authorList>
            <person name="Franch-Gras L."/>
            <person name="Hahn C."/>
            <person name="Garcia-Roger E.M."/>
            <person name="Carmona M.J."/>
            <person name="Serra M."/>
            <person name="Gomez A."/>
        </authorList>
    </citation>
    <scope>NUCLEOTIDE SEQUENCE [LARGE SCALE GENOMIC DNA]</scope>
    <source>
        <strain evidence="2">HYR1</strain>
    </source>
</reference>
<proteinExistence type="predicted"/>
<sequence length="67" mass="8391">MNQVIEKLFVTIITLKIFNFTKSRIERFYCFFNFISLRLEDEKRVEMEMLEEIRRLERERKEAEARI</sequence>
<gene>
    <name evidence="2" type="ORF">BpHYR1_035765</name>
</gene>
<evidence type="ECO:0000313" key="2">
    <source>
        <dbReference type="EMBL" id="RNA07661.1"/>
    </source>
</evidence>
<name>A0A3M7Q9L0_BRAPC</name>
<comment type="caution">
    <text evidence="2">The sequence shown here is derived from an EMBL/GenBank/DDBJ whole genome shotgun (WGS) entry which is preliminary data.</text>
</comment>
<keyword evidence="1" id="KW-0175">Coiled coil</keyword>
<organism evidence="2 3">
    <name type="scientific">Brachionus plicatilis</name>
    <name type="common">Marine rotifer</name>
    <name type="synonym">Brachionus muelleri</name>
    <dbReference type="NCBI Taxonomy" id="10195"/>
    <lineage>
        <taxon>Eukaryota</taxon>
        <taxon>Metazoa</taxon>
        <taxon>Spiralia</taxon>
        <taxon>Gnathifera</taxon>
        <taxon>Rotifera</taxon>
        <taxon>Eurotatoria</taxon>
        <taxon>Monogononta</taxon>
        <taxon>Pseudotrocha</taxon>
        <taxon>Ploima</taxon>
        <taxon>Brachionidae</taxon>
        <taxon>Brachionus</taxon>
    </lineage>
</organism>
<feature type="coiled-coil region" evidence="1">
    <location>
        <begin position="39"/>
        <end position="66"/>
    </location>
</feature>